<evidence type="ECO:0008006" key="4">
    <source>
        <dbReference type="Google" id="ProtNLM"/>
    </source>
</evidence>
<reference evidence="2 3" key="1">
    <citation type="submission" date="2022-03" db="EMBL/GenBank/DDBJ databases">
        <authorList>
            <person name="Macdonald S."/>
            <person name="Ahmed S."/>
            <person name="Newling K."/>
        </authorList>
    </citation>
    <scope>NUCLEOTIDE SEQUENCE [LARGE SCALE GENOMIC DNA]</scope>
</reference>
<dbReference type="EMBL" id="CAKOAT010075154">
    <property type="protein sequence ID" value="CAH8312455.1"/>
    <property type="molecule type" value="Genomic_DNA"/>
</dbReference>
<sequence>MGYNTDLHHDDVERSQMFVSTYLQIIFSTVLVFIYFLGEGTADKALELNGTDMGRWNVIVEPFREDADCVGVASVFLYGEGAEDKLLDLDGSYMGGSKILVKVIPSTGIHTVHPRRRYTAWPR</sequence>
<gene>
    <name evidence="2" type="ORF">ERUC_LOCUS6193</name>
</gene>
<name>A0ABC8JAW1_ERUVS</name>
<comment type="caution">
    <text evidence="2">The sequence shown here is derived from an EMBL/GenBank/DDBJ whole genome shotgun (WGS) entry which is preliminary data.</text>
</comment>
<keyword evidence="3" id="KW-1185">Reference proteome</keyword>
<feature type="transmembrane region" description="Helical" evidence="1">
    <location>
        <begin position="20"/>
        <end position="38"/>
    </location>
</feature>
<accession>A0ABC8JAW1</accession>
<evidence type="ECO:0000313" key="3">
    <source>
        <dbReference type="Proteomes" id="UP001642260"/>
    </source>
</evidence>
<keyword evidence="1" id="KW-0812">Transmembrane</keyword>
<protein>
    <recommendedName>
        <fullName evidence="4">RRM domain-containing protein</fullName>
    </recommendedName>
</protein>
<keyword evidence="1" id="KW-0472">Membrane</keyword>
<proteinExistence type="predicted"/>
<evidence type="ECO:0000256" key="1">
    <source>
        <dbReference type="SAM" id="Phobius"/>
    </source>
</evidence>
<dbReference type="AlphaFoldDB" id="A0ABC8JAW1"/>
<keyword evidence="1" id="KW-1133">Transmembrane helix</keyword>
<evidence type="ECO:0000313" key="2">
    <source>
        <dbReference type="EMBL" id="CAH8312455.1"/>
    </source>
</evidence>
<organism evidence="2 3">
    <name type="scientific">Eruca vesicaria subsp. sativa</name>
    <name type="common">Garden rocket</name>
    <name type="synonym">Eruca sativa</name>
    <dbReference type="NCBI Taxonomy" id="29727"/>
    <lineage>
        <taxon>Eukaryota</taxon>
        <taxon>Viridiplantae</taxon>
        <taxon>Streptophyta</taxon>
        <taxon>Embryophyta</taxon>
        <taxon>Tracheophyta</taxon>
        <taxon>Spermatophyta</taxon>
        <taxon>Magnoliopsida</taxon>
        <taxon>eudicotyledons</taxon>
        <taxon>Gunneridae</taxon>
        <taxon>Pentapetalae</taxon>
        <taxon>rosids</taxon>
        <taxon>malvids</taxon>
        <taxon>Brassicales</taxon>
        <taxon>Brassicaceae</taxon>
        <taxon>Brassiceae</taxon>
        <taxon>Eruca</taxon>
    </lineage>
</organism>
<dbReference type="Proteomes" id="UP001642260">
    <property type="component" value="Unassembled WGS sequence"/>
</dbReference>